<keyword evidence="7" id="KW-0663">Pyridoxal phosphate</keyword>
<evidence type="ECO:0000256" key="4">
    <source>
        <dbReference type="ARBA" id="ARBA00011738"/>
    </source>
</evidence>
<reference evidence="14" key="1">
    <citation type="journal article" date="2012" name="Appl. Environ. Microbiol.">
        <title>Plasmid localization and organization of melamine degradation genes in Rhodococcus sp. strain Mel.</title>
        <authorList>
            <person name="Dodge A.G."/>
            <person name="Wackett L.P."/>
            <person name="Sadowsky M.J."/>
        </authorList>
    </citation>
    <scope>NUCLEOTIDE SEQUENCE</scope>
    <source>
        <strain evidence="14">Mel</strain>
        <plasmid evidence="14">pMel2</plasmid>
    </source>
</reference>
<dbReference type="PANTHER" id="PTHR31528:SF1">
    <property type="entry name" value="4-AMINO-5-HYDROXYMETHYL-2-METHYLPYRIMIDINE PHOSPHATE SYNTHASE THI11-RELATED"/>
    <property type="match status" value="1"/>
</dbReference>
<proteinExistence type="inferred from homology"/>
<dbReference type="AlphaFoldDB" id="H8ZKT3"/>
<dbReference type="Pfam" id="PF09084">
    <property type="entry name" value="NMT1"/>
    <property type="match status" value="1"/>
</dbReference>
<evidence type="ECO:0000256" key="11">
    <source>
        <dbReference type="ARBA" id="ARBA00048179"/>
    </source>
</evidence>
<dbReference type="GO" id="GO:0009228">
    <property type="term" value="P:thiamine biosynthetic process"/>
    <property type="evidence" value="ECO:0007669"/>
    <property type="project" value="UniProtKB-KW"/>
</dbReference>
<evidence type="ECO:0000256" key="10">
    <source>
        <dbReference type="ARBA" id="ARBA00033171"/>
    </source>
</evidence>
<comment type="catalytic activity">
    <reaction evidence="11">
        <text>N(6)-(pyridoxal phosphate)-L-lysyl-[4-amino-5-hydroxymethyl-2-methylpyrimidine phosphate synthase] + L-histidyl-[4-amino-5-hydroxymethyl-2-methylpyrimidine phosphate synthase] + 2 Fe(3+) + 4 H2O = L-lysyl-[4-amino-5-hydroxymethyl-2-methylpyrimidine phosphate synthase] + (2S)-2-amino-5-hydroxy-4-oxopentanoyl-[4-amino-5-hydroxymethyl-2-methylpyrimidine phosphate synthase] + 4-amino-2-methyl-5-(phosphooxymethyl)pyrimidine + 3-oxopropanoate + 2 Fe(2+) + 2 H(+)</text>
        <dbReference type="Rhea" id="RHEA:65756"/>
        <dbReference type="Rhea" id="RHEA-COMP:16892"/>
        <dbReference type="Rhea" id="RHEA-COMP:16893"/>
        <dbReference type="Rhea" id="RHEA-COMP:16894"/>
        <dbReference type="Rhea" id="RHEA-COMP:16895"/>
        <dbReference type="ChEBI" id="CHEBI:15377"/>
        <dbReference type="ChEBI" id="CHEBI:15378"/>
        <dbReference type="ChEBI" id="CHEBI:29033"/>
        <dbReference type="ChEBI" id="CHEBI:29034"/>
        <dbReference type="ChEBI" id="CHEBI:29969"/>
        <dbReference type="ChEBI" id="CHEBI:29979"/>
        <dbReference type="ChEBI" id="CHEBI:33190"/>
        <dbReference type="ChEBI" id="CHEBI:58354"/>
        <dbReference type="ChEBI" id="CHEBI:143915"/>
        <dbReference type="ChEBI" id="CHEBI:157692"/>
    </reaction>
    <physiologicalReaction direction="left-to-right" evidence="11">
        <dbReference type="Rhea" id="RHEA:65757"/>
    </physiologicalReaction>
</comment>
<dbReference type="PROSITE" id="PS51318">
    <property type="entry name" value="TAT"/>
    <property type="match status" value="1"/>
</dbReference>
<evidence type="ECO:0000256" key="5">
    <source>
        <dbReference type="ARBA" id="ARBA00022679"/>
    </source>
</evidence>
<dbReference type="GO" id="GO:0046872">
    <property type="term" value="F:metal ion binding"/>
    <property type="evidence" value="ECO:0007669"/>
    <property type="project" value="UniProtKB-KW"/>
</dbReference>
<dbReference type="PROSITE" id="PS51257">
    <property type="entry name" value="PROKAR_LIPOPROTEIN"/>
    <property type="match status" value="1"/>
</dbReference>
<evidence type="ECO:0000256" key="3">
    <source>
        <dbReference type="ARBA" id="ARBA00009406"/>
    </source>
</evidence>
<feature type="signal peptide" evidence="12">
    <location>
        <begin position="1"/>
        <end position="29"/>
    </location>
</feature>
<comment type="pathway">
    <text evidence="2">Cofactor biosynthesis; thiamine diphosphate biosynthesis.</text>
</comment>
<comment type="function">
    <text evidence="1">Responsible for the formation of the pyrimidine heterocycle in the thiamine biosynthesis pathway. Catalyzes the formation of hydroxymethylpyrimidine phosphate (HMP-P) from histidine and pyridoxal phosphate (PLP). The protein uses PLP and the active site histidine to form HMP-P, generating an inactive enzyme. The enzyme can only undergo a single turnover, which suggests it is a suicide enzyme.</text>
</comment>
<evidence type="ECO:0000259" key="13">
    <source>
        <dbReference type="Pfam" id="PF09084"/>
    </source>
</evidence>
<evidence type="ECO:0000256" key="9">
    <source>
        <dbReference type="ARBA" id="ARBA00023004"/>
    </source>
</evidence>
<organism evidence="14">
    <name type="scientific">Rhodococcus sp. Mel</name>
    <dbReference type="NCBI Taxonomy" id="1093626"/>
    <lineage>
        <taxon>Bacteria</taxon>
        <taxon>Bacillati</taxon>
        <taxon>Actinomycetota</taxon>
        <taxon>Actinomycetes</taxon>
        <taxon>Mycobacteriales</taxon>
        <taxon>Nocardiaceae</taxon>
        <taxon>Rhodococcus</taxon>
    </lineage>
</organism>
<keyword evidence="8" id="KW-0784">Thiamine biosynthesis</keyword>
<dbReference type="GO" id="GO:0016740">
    <property type="term" value="F:transferase activity"/>
    <property type="evidence" value="ECO:0007669"/>
    <property type="project" value="UniProtKB-KW"/>
</dbReference>
<feature type="chain" id="PRO_5038826844" description="Thiamine pyrimidine synthase" evidence="12">
    <location>
        <begin position="30"/>
        <end position="352"/>
    </location>
</feature>
<evidence type="ECO:0000256" key="2">
    <source>
        <dbReference type="ARBA" id="ARBA00004948"/>
    </source>
</evidence>
<dbReference type="InterPro" id="IPR027939">
    <property type="entry name" value="NMT1/THI5"/>
</dbReference>
<protein>
    <recommendedName>
        <fullName evidence="10">Thiamine pyrimidine synthase</fullName>
    </recommendedName>
</protein>
<feature type="domain" description="SsuA/THI5-like" evidence="13">
    <location>
        <begin position="56"/>
        <end position="264"/>
    </location>
</feature>
<geneLocation type="plasmid" evidence="14">
    <name>pMel2</name>
</geneLocation>
<evidence type="ECO:0000256" key="8">
    <source>
        <dbReference type="ARBA" id="ARBA00022977"/>
    </source>
</evidence>
<dbReference type="InterPro" id="IPR015168">
    <property type="entry name" value="SsuA/THI5"/>
</dbReference>
<sequence length="352" mass="37969">MTTNLSRRSFLFRSAGIGGAALLAPSLLAACGDAGSSSTSTPGAGLVRTQLAWVKNVEFAGMWVAEDKGYFADEKVNVEWFAGGPNAPTAESVVAGGTANVGMTTFFDQLIDGITADNSLVMFGTQFQDSPLALISSAKAPIRTPRDLTGKRIGGQTGNERYIDAIFTVNGLKPDYTFVPIGFDPQPLIEGAVDAMFGFNTNQTLILREQGFDDVTVLTSEFGLPVYANVLFAKRSYIDENFDLLVSYMRAMARGWQVSIEQPDLGAELAVNDFGADLGLSLDQQKQENRIQQELMQSDLTRSSGLFRMSADFIEDKVYPWLTASGRTNLPDLSVSFDDSILAAVYANGPVI</sequence>
<evidence type="ECO:0000313" key="14">
    <source>
        <dbReference type="EMBL" id="AEX65055.1"/>
    </source>
</evidence>
<dbReference type="Gene3D" id="3.40.190.10">
    <property type="entry name" value="Periplasmic binding protein-like II"/>
    <property type="match status" value="2"/>
</dbReference>
<dbReference type="SUPFAM" id="SSF53850">
    <property type="entry name" value="Periplasmic binding protein-like II"/>
    <property type="match status" value="1"/>
</dbReference>
<dbReference type="InterPro" id="IPR006311">
    <property type="entry name" value="TAT_signal"/>
</dbReference>
<comment type="subunit">
    <text evidence="4">Homodimer.</text>
</comment>
<evidence type="ECO:0000256" key="1">
    <source>
        <dbReference type="ARBA" id="ARBA00003469"/>
    </source>
</evidence>
<dbReference type="EMBL" id="JN241636">
    <property type="protein sequence ID" value="AEX65055.1"/>
    <property type="molecule type" value="Genomic_DNA"/>
</dbReference>
<keyword evidence="12" id="KW-0732">Signal</keyword>
<comment type="similarity">
    <text evidence="3">Belongs to the NMT1/THI5 family.</text>
</comment>
<keyword evidence="9" id="KW-0408">Iron</keyword>
<evidence type="ECO:0000256" key="7">
    <source>
        <dbReference type="ARBA" id="ARBA00022898"/>
    </source>
</evidence>
<keyword evidence="5" id="KW-0808">Transferase</keyword>
<dbReference type="PANTHER" id="PTHR31528">
    <property type="entry name" value="4-AMINO-5-HYDROXYMETHYL-2-METHYLPYRIMIDINE PHOSPHATE SYNTHASE THI11-RELATED"/>
    <property type="match status" value="1"/>
</dbReference>
<accession>H8ZKT3</accession>
<keyword evidence="6" id="KW-0479">Metal-binding</keyword>
<evidence type="ECO:0000256" key="6">
    <source>
        <dbReference type="ARBA" id="ARBA00022723"/>
    </source>
</evidence>
<name>H8ZKT3_9NOCA</name>
<evidence type="ECO:0000256" key="12">
    <source>
        <dbReference type="SAM" id="SignalP"/>
    </source>
</evidence>
<keyword evidence="14" id="KW-0614">Plasmid</keyword>